<dbReference type="InterPro" id="IPR024020">
    <property type="entry name" value="Anit_sigma_mycothiol_RsrA"/>
</dbReference>
<evidence type="ECO:0000313" key="5">
    <source>
        <dbReference type="EMBL" id="CAB5030589.1"/>
    </source>
</evidence>
<dbReference type="AlphaFoldDB" id="A0A6J7RP66"/>
<dbReference type="EMBL" id="CAFBPQ010000052">
    <property type="protein sequence ID" value="CAB5030589.1"/>
    <property type="molecule type" value="Genomic_DNA"/>
</dbReference>
<protein>
    <submittedName>
        <fullName evidence="5">Unannotated protein</fullName>
    </submittedName>
</protein>
<dbReference type="EMBL" id="CAFBOF010000048">
    <property type="protein sequence ID" value="CAB4986555.1"/>
    <property type="molecule type" value="Genomic_DNA"/>
</dbReference>
<evidence type="ECO:0000313" key="4">
    <source>
        <dbReference type="EMBL" id="CAB4986555.1"/>
    </source>
</evidence>
<evidence type="ECO:0000313" key="3">
    <source>
        <dbReference type="EMBL" id="CAB4911732.1"/>
    </source>
</evidence>
<proteinExistence type="predicted"/>
<feature type="domain" description="Putative zinc-finger" evidence="1">
    <location>
        <begin position="10"/>
        <end position="36"/>
    </location>
</feature>
<dbReference type="EMBL" id="CAEZYK010000004">
    <property type="protein sequence ID" value="CAB4713552.1"/>
    <property type="molecule type" value="Genomic_DNA"/>
</dbReference>
<dbReference type="EMBL" id="CAFBMM010000064">
    <property type="protein sequence ID" value="CAB4911732.1"/>
    <property type="molecule type" value="Genomic_DNA"/>
</dbReference>
<name>A0A6J7RP66_9ZZZZ</name>
<evidence type="ECO:0000313" key="2">
    <source>
        <dbReference type="EMBL" id="CAB4713552.1"/>
    </source>
</evidence>
<sequence length="85" mass="10235">MNCDETYKGMYLYLDKELTVWRRWKITRHLDRCPPCSRGFDFELELREVIMTRSRERVPDDLRRRIAEAIGVEFSDEVNDPPQGL</sequence>
<reference evidence="5" key="1">
    <citation type="submission" date="2020-05" db="EMBL/GenBank/DDBJ databases">
        <authorList>
            <person name="Chiriac C."/>
            <person name="Salcher M."/>
            <person name="Ghai R."/>
            <person name="Kavagutti S V."/>
        </authorList>
    </citation>
    <scope>NUCLEOTIDE SEQUENCE</scope>
</reference>
<dbReference type="InterPro" id="IPR027383">
    <property type="entry name" value="Znf_put"/>
</dbReference>
<evidence type="ECO:0000259" key="1">
    <source>
        <dbReference type="Pfam" id="PF13490"/>
    </source>
</evidence>
<dbReference type="NCBIfam" id="TIGR03988">
    <property type="entry name" value="antisig_RsrA"/>
    <property type="match status" value="1"/>
</dbReference>
<accession>A0A6J7RP66</accession>
<gene>
    <name evidence="2" type="ORF">UFOPK2683_00139</name>
    <name evidence="3" type="ORF">UFOPK3605_01161</name>
    <name evidence="4" type="ORF">UFOPK3897_01460</name>
    <name evidence="5" type="ORF">UFOPK4121_01326</name>
</gene>
<dbReference type="Pfam" id="PF13490">
    <property type="entry name" value="zf-HC2"/>
    <property type="match status" value="1"/>
</dbReference>
<organism evidence="5">
    <name type="scientific">freshwater metagenome</name>
    <dbReference type="NCBI Taxonomy" id="449393"/>
    <lineage>
        <taxon>unclassified sequences</taxon>
        <taxon>metagenomes</taxon>
        <taxon>ecological metagenomes</taxon>
    </lineage>
</organism>